<dbReference type="PANTHER" id="PTHR38436">
    <property type="entry name" value="POLYKETIDE CYCLASE SNOAL-LIKE DOMAIN"/>
    <property type="match status" value="1"/>
</dbReference>
<dbReference type="AlphaFoldDB" id="A0A6A1TPR5"/>
<dbReference type="InterPro" id="IPR032710">
    <property type="entry name" value="NTF2-like_dom_sf"/>
</dbReference>
<proteinExistence type="predicted"/>
<evidence type="ECO:0000313" key="1">
    <source>
        <dbReference type="EMBL" id="KAB1086632.1"/>
    </source>
</evidence>
<evidence type="ECO:0000313" key="2">
    <source>
        <dbReference type="Proteomes" id="UP000386575"/>
    </source>
</evidence>
<dbReference type="InterPro" id="IPR009959">
    <property type="entry name" value="Cyclase_SnoaL-like"/>
</dbReference>
<protein>
    <submittedName>
        <fullName evidence="1">Ester cyclase</fullName>
    </submittedName>
</protein>
<dbReference type="Pfam" id="PF07366">
    <property type="entry name" value="SnoaL"/>
    <property type="match status" value="1"/>
</dbReference>
<organism evidence="1 2">
    <name type="scientific">Neorhizobium galegae</name>
    <name type="common">Rhizobium galegae</name>
    <dbReference type="NCBI Taxonomy" id="399"/>
    <lineage>
        <taxon>Bacteria</taxon>
        <taxon>Pseudomonadati</taxon>
        <taxon>Pseudomonadota</taxon>
        <taxon>Alphaproteobacteria</taxon>
        <taxon>Hyphomicrobiales</taxon>
        <taxon>Rhizobiaceae</taxon>
        <taxon>Rhizobium/Agrobacterium group</taxon>
        <taxon>Neorhizobium</taxon>
    </lineage>
</organism>
<dbReference type="Proteomes" id="UP000386575">
    <property type="component" value="Unassembled WGS sequence"/>
</dbReference>
<name>A0A6A1TPR5_NEOGA</name>
<dbReference type="SUPFAM" id="SSF54427">
    <property type="entry name" value="NTF2-like"/>
    <property type="match status" value="1"/>
</dbReference>
<comment type="caution">
    <text evidence="1">The sequence shown here is derived from an EMBL/GenBank/DDBJ whole genome shotgun (WGS) entry which is preliminary data.</text>
</comment>
<dbReference type="PANTHER" id="PTHR38436:SF1">
    <property type="entry name" value="ESTER CYCLASE"/>
    <property type="match status" value="1"/>
</dbReference>
<dbReference type="GO" id="GO:0030638">
    <property type="term" value="P:polyketide metabolic process"/>
    <property type="evidence" value="ECO:0007669"/>
    <property type="project" value="InterPro"/>
</dbReference>
<reference evidence="1 2" key="1">
    <citation type="submission" date="2019-09" db="EMBL/GenBank/DDBJ databases">
        <title>Genome sequencing of Ng87 strain.</title>
        <authorList>
            <person name="Karasev E.S."/>
            <person name="Andronov E."/>
        </authorList>
    </citation>
    <scope>NUCLEOTIDE SEQUENCE [LARGE SCALE GENOMIC DNA]</scope>
    <source>
        <strain evidence="1 2">Ng87</strain>
    </source>
</reference>
<sequence length="142" mass="15914">MELAMQDQAKTNKTIVRGYIEEIWNRGLIERFGSFFATEYQEAAYSPANSEGHCAMVAVQKRIMPDAVWSIERMTAEDDSVICELTLRGTHQAAFKGVEPAGNSIHVRAYRTFVLKDGKIVHHSALLDTAELLKQMRGQQAA</sequence>
<accession>A0A6A1TPR5</accession>
<gene>
    <name evidence="1" type="ORF">F4V91_09465</name>
</gene>
<dbReference type="EMBL" id="VZUL01000002">
    <property type="protein sequence ID" value="KAB1086632.1"/>
    <property type="molecule type" value="Genomic_DNA"/>
</dbReference>
<dbReference type="Gene3D" id="3.10.450.50">
    <property type="match status" value="1"/>
</dbReference>